<dbReference type="InterPro" id="IPR010730">
    <property type="entry name" value="HET"/>
</dbReference>
<protein>
    <recommendedName>
        <fullName evidence="1">Heterokaryon incompatibility domain-containing protein</fullName>
    </recommendedName>
</protein>
<evidence type="ECO:0000313" key="2">
    <source>
        <dbReference type="EMBL" id="RMJ18853.1"/>
    </source>
</evidence>
<dbReference type="AlphaFoldDB" id="A0A3M2SMS0"/>
<proteinExistence type="predicted"/>
<evidence type="ECO:0000259" key="1">
    <source>
        <dbReference type="Pfam" id="PF06985"/>
    </source>
</evidence>
<dbReference type="STRING" id="2010991.A0A3M2SMS0"/>
<dbReference type="Pfam" id="PF26639">
    <property type="entry name" value="Het-6_barrel"/>
    <property type="match status" value="1"/>
</dbReference>
<accession>A0A3M2SMS0</accession>
<keyword evidence="3" id="KW-1185">Reference proteome</keyword>
<name>A0A3M2SMS0_9HYPO</name>
<dbReference type="InterPro" id="IPR052895">
    <property type="entry name" value="HetReg/Transcr_Mod"/>
</dbReference>
<gene>
    <name evidence="2" type="ORF">CDV36_001408</name>
</gene>
<dbReference type="Proteomes" id="UP000277212">
    <property type="component" value="Unassembled WGS sequence"/>
</dbReference>
<organism evidence="2 3">
    <name type="scientific">Fusarium kuroshium</name>
    <dbReference type="NCBI Taxonomy" id="2010991"/>
    <lineage>
        <taxon>Eukaryota</taxon>
        <taxon>Fungi</taxon>
        <taxon>Dikarya</taxon>
        <taxon>Ascomycota</taxon>
        <taxon>Pezizomycotina</taxon>
        <taxon>Sordariomycetes</taxon>
        <taxon>Hypocreomycetidae</taxon>
        <taxon>Hypocreales</taxon>
        <taxon>Nectriaceae</taxon>
        <taxon>Fusarium</taxon>
        <taxon>Fusarium solani species complex</taxon>
    </lineage>
</organism>
<comment type="caution">
    <text evidence="2">The sequence shown here is derived from an EMBL/GenBank/DDBJ whole genome shotgun (WGS) entry which is preliminary data.</text>
</comment>
<dbReference type="EMBL" id="NKUJ01000014">
    <property type="protein sequence ID" value="RMJ18853.1"/>
    <property type="molecule type" value="Genomic_DNA"/>
</dbReference>
<dbReference type="OrthoDB" id="2157530at2759"/>
<reference evidence="2 3" key="1">
    <citation type="submission" date="2017-06" db="EMBL/GenBank/DDBJ databases">
        <title>Comparative genomic analysis of Ambrosia Fusariam Clade fungi.</title>
        <authorList>
            <person name="Stajich J.E."/>
            <person name="Carrillo J."/>
            <person name="Kijimoto T."/>
            <person name="Eskalen A."/>
            <person name="O'Donnell K."/>
            <person name="Kasson M."/>
        </authorList>
    </citation>
    <scope>NUCLEOTIDE SEQUENCE [LARGE SCALE GENOMIC DNA]</scope>
    <source>
        <strain evidence="2">UCR3666</strain>
    </source>
</reference>
<dbReference type="Pfam" id="PF06985">
    <property type="entry name" value="HET"/>
    <property type="match status" value="1"/>
</dbReference>
<sequence length="845" mass="94653">MDPKAYAIHKRLREQTGQRFQPTFSRQHKGPKETTIPLIRPPENCENRKPHVVAYNPLPTPTSIRVLRVHLEEFENEFDFYSTPRCSLVVRDLADDPVYDALSYTWGCPVTIYSDESEVSSAAAWAAPSFDIICDGKPFSITANLYAAILSLRLQASKTGARYCRTVVGEGGPNIIVVVSSTWDIWIDQICVNQSDLQERNSQVMLMGRIFKQSRRCLVWLGGDDQFSQTAIVTMVKVLNVEPESFSKLAARNMFEEEIYKDVVGMEPIEPWEWVTLYAFLSRSWFWRSWVIQEAALSRELSFVCGVTTLTLHHLTTLMDVLIMAKSLKAVGFLAQALQGHSNVFTKKAEAMRAQDPGARLYQPNPDDGPNLPILKHLFEIRTLAFGFQSSIYSFTKAWKPGRHGLSNVLGSFKTMRATDPRDKVYAFLGLAEELGQPGTLLPAYEKPVAEVFRDAIRFMLLSRNSLNALALKEDPQRTKTPGLESWVPDFTSRGLASSRGHPVLNLWSAGELAGNMHFMFRPSGVLEARGLCIGTACAAHEFTGIHRLVLDRGPGSFMSLVQALPECSNVWIPPMTRRLRSYLEVEGLIPNKEVYDQPLIGEEGIMARQPRLEVLWRTLLMNNLGNEFPPSKHTVDLLLRFWDRGLHIRMVTAGATSDPAALIGQINPLHGYVGGNDRNWDMLKSSISSIYCAQRILKGQHGDDDRDELFPEEMRAILPELDAAWAEGRGSDEGIDMAEMVSKKLVRPSFTQVYEFERTVNMNCVGRSLFATMEGKLGVGPVSTREGDEIWNLVGADAPFVLRPQGGGRYTLLGGAYVHGAMFAEWHEGDFDDVAKDIKTISIV</sequence>
<dbReference type="PANTHER" id="PTHR24148">
    <property type="entry name" value="ANKYRIN REPEAT DOMAIN-CONTAINING PROTEIN 39 HOMOLOG-RELATED"/>
    <property type="match status" value="1"/>
</dbReference>
<feature type="domain" description="Heterokaryon incompatibility" evidence="1">
    <location>
        <begin position="99"/>
        <end position="294"/>
    </location>
</feature>
<dbReference type="PANTHER" id="PTHR24148:SF64">
    <property type="entry name" value="HETEROKARYON INCOMPATIBILITY DOMAIN-CONTAINING PROTEIN"/>
    <property type="match status" value="1"/>
</dbReference>
<evidence type="ECO:0000313" key="3">
    <source>
        <dbReference type="Proteomes" id="UP000277212"/>
    </source>
</evidence>